<proteinExistence type="predicted"/>
<organism evidence="1 2">
    <name type="scientific">Panaeolus cyanescens</name>
    <dbReference type="NCBI Taxonomy" id="181874"/>
    <lineage>
        <taxon>Eukaryota</taxon>
        <taxon>Fungi</taxon>
        <taxon>Dikarya</taxon>
        <taxon>Basidiomycota</taxon>
        <taxon>Agaricomycotina</taxon>
        <taxon>Agaricomycetes</taxon>
        <taxon>Agaricomycetidae</taxon>
        <taxon>Agaricales</taxon>
        <taxon>Agaricineae</taxon>
        <taxon>Galeropsidaceae</taxon>
        <taxon>Panaeolus</taxon>
    </lineage>
</organism>
<dbReference type="EMBL" id="NHTK01005224">
    <property type="protein sequence ID" value="PPQ81899.1"/>
    <property type="molecule type" value="Genomic_DNA"/>
</dbReference>
<sequence length="220" mass="24695">MQFPKLTLLRLIVKERLIFVDPSSAQKLNPWCTGTRCTNIFPSLKTLEIYFPELDDSEDSENEDNVGSTFLSLNSCRILPLLCSVPSIEVLSIASRRIPHFIPILQFIKHNESLITLPNLQYLYTGFGGNPNIIHGVLAESESESSNAESSATDFDLGRLVALKHRVRLIANGNLLDKATVISSIEQQLRDDHKLDVSFELMRSNGMNMHHCLISNIPYA</sequence>
<keyword evidence="2" id="KW-1185">Reference proteome</keyword>
<dbReference type="Proteomes" id="UP000284842">
    <property type="component" value="Unassembled WGS sequence"/>
</dbReference>
<reference evidence="1 2" key="1">
    <citation type="journal article" date="2018" name="Evol. Lett.">
        <title>Horizontal gene cluster transfer increased hallucinogenic mushroom diversity.</title>
        <authorList>
            <person name="Reynolds H.T."/>
            <person name="Vijayakumar V."/>
            <person name="Gluck-Thaler E."/>
            <person name="Korotkin H.B."/>
            <person name="Matheny P.B."/>
            <person name="Slot J.C."/>
        </authorList>
    </citation>
    <scope>NUCLEOTIDE SEQUENCE [LARGE SCALE GENOMIC DNA]</scope>
    <source>
        <strain evidence="1 2">2629</strain>
    </source>
</reference>
<dbReference type="InParanoid" id="A0A409WTU6"/>
<dbReference type="AlphaFoldDB" id="A0A409WTU6"/>
<evidence type="ECO:0000313" key="1">
    <source>
        <dbReference type="EMBL" id="PPQ81899.1"/>
    </source>
</evidence>
<gene>
    <name evidence="1" type="ORF">CVT24_009470</name>
</gene>
<accession>A0A409WTU6</accession>
<evidence type="ECO:0000313" key="2">
    <source>
        <dbReference type="Proteomes" id="UP000284842"/>
    </source>
</evidence>
<name>A0A409WTU6_9AGAR</name>
<comment type="caution">
    <text evidence="1">The sequence shown here is derived from an EMBL/GenBank/DDBJ whole genome shotgun (WGS) entry which is preliminary data.</text>
</comment>
<protein>
    <submittedName>
        <fullName evidence="1">Uncharacterized protein</fullName>
    </submittedName>
</protein>